<evidence type="ECO:0000313" key="3">
    <source>
        <dbReference type="Proteomes" id="UP000580250"/>
    </source>
</evidence>
<feature type="transmembrane region" description="Helical" evidence="1">
    <location>
        <begin position="245"/>
        <end position="264"/>
    </location>
</feature>
<feature type="transmembrane region" description="Helical" evidence="1">
    <location>
        <begin position="219"/>
        <end position="239"/>
    </location>
</feature>
<feature type="transmembrane region" description="Helical" evidence="1">
    <location>
        <begin position="6"/>
        <end position="32"/>
    </location>
</feature>
<dbReference type="EMBL" id="CAJEWN010000543">
    <property type="protein sequence ID" value="CAD2185388.1"/>
    <property type="molecule type" value="Genomic_DNA"/>
</dbReference>
<organism evidence="2 3">
    <name type="scientific">Meloidogyne enterolobii</name>
    <name type="common">Root-knot nematode worm</name>
    <name type="synonym">Meloidogyne mayaguensis</name>
    <dbReference type="NCBI Taxonomy" id="390850"/>
    <lineage>
        <taxon>Eukaryota</taxon>
        <taxon>Metazoa</taxon>
        <taxon>Ecdysozoa</taxon>
        <taxon>Nematoda</taxon>
        <taxon>Chromadorea</taxon>
        <taxon>Rhabditida</taxon>
        <taxon>Tylenchina</taxon>
        <taxon>Tylenchomorpha</taxon>
        <taxon>Tylenchoidea</taxon>
        <taxon>Meloidogynidae</taxon>
        <taxon>Meloidogyninae</taxon>
        <taxon>Meloidogyne</taxon>
    </lineage>
</organism>
<accession>A0A6V7WEG7</accession>
<feature type="transmembrane region" description="Helical" evidence="1">
    <location>
        <begin position="121"/>
        <end position="140"/>
    </location>
</feature>
<dbReference type="OrthoDB" id="5802971at2759"/>
<proteinExistence type="predicted"/>
<comment type="caution">
    <text evidence="2">The sequence shown here is derived from an EMBL/GenBank/DDBJ whole genome shotgun (WGS) entry which is preliminary data.</text>
</comment>
<evidence type="ECO:0000313" key="2">
    <source>
        <dbReference type="EMBL" id="CAD2185388.1"/>
    </source>
</evidence>
<feature type="transmembrane region" description="Helical" evidence="1">
    <location>
        <begin position="152"/>
        <end position="175"/>
    </location>
</feature>
<dbReference type="Proteomes" id="UP000580250">
    <property type="component" value="Unassembled WGS sequence"/>
</dbReference>
<keyword evidence="1" id="KW-0812">Transmembrane</keyword>
<keyword evidence="1" id="KW-0472">Membrane</keyword>
<feature type="transmembrane region" description="Helical" evidence="1">
    <location>
        <begin position="44"/>
        <end position="68"/>
    </location>
</feature>
<reference evidence="2 3" key="1">
    <citation type="submission" date="2020-08" db="EMBL/GenBank/DDBJ databases">
        <authorList>
            <person name="Koutsovoulos G."/>
            <person name="Danchin GJ E."/>
        </authorList>
    </citation>
    <scope>NUCLEOTIDE SEQUENCE [LARGE SCALE GENOMIC DNA]</scope>
</reference>
<keyword evidence="1" id="KW-1133">Transmembrane helix</keyword>
<evidence type="ECO:0000256" key="1">
    <source>
        <dbReference type="SAM" id="Phobius"/>
    </source>
</evidence>
<protein>
    <submittedName>
        <fullName evidence="2">Uncharacterized protein</fullName>
    </submittedName>
</protein>
<sequence>MEITPIGYSVAFIEIIPITILIPSSLLNLFLLWKSCVLNNNSKIILISQSIAIFIYSSDRLYGLYLIISKQNNLFNSLYYFHANIVVACIHFGNFIGHVLILERTIATLFTTKYSQTKVPIFGICCILILLFLTIIDRLIPTNSTNANVTNLFSIFIMNASLLFSIIELIAFSRLTAFNKKMYKKYLNNKSNTKNNYTLNERYRQLENVYTGKQLAPSFFFHFINILSSNIITITLNYLNLTNETIGNLISISLILLAICKLCIEITVIM</sequence>
<gene>
    <name evidence="2" type="ORF">MENT_LOCUS37809</name>
</gene>
<name>A0A6V7WEG7_MELEN</name>
<dbReference type="AlphaFoldDB" id="A0A6V7WEG7"/>
<feature type="transmembrane region" description="Helical" evidence="1">
    <location>
        <begin position="80"/>
        <end position="101"/>
    </location>
</feature>